<dbReference type="SUPFAM" id="SSF56672">
    <property type="entry name" value="DNA/RNA polymerases"/>
    <property type="match status" value="1"/>
</dbReference>
<dbReference type="PANTHER" id="PTHR33064:SF40">
    <property type="entry name" value="REVERSE TRANSCRIPTASE_RETROTRANSPOSON-DERIVED PROTEIN RNASE H-LIKE DOMAIN-CONTAINING PROTEIN"/>
    <property type="match status" value="1"/>
</dbReference>
<dbReference type="PANTHER" id="PTHR33064">
    <property type="entry name" value="POL PROTEIN"/>
    <property type="match status" value="1"/>
</dbReference>
<protein>
    <recommendedName>
        <fullName evidence="1">Reverse transcriptase/retrotransposon-derived protein RNase H-like domain-containing protein</fullName>
    </recommendedName>
</protein>
<dbReference type="InterPro" id="IPR041577">
    <property type="entry name" value="RT_RNaseH_2"/>
</dbReference>
<dbReference type="EMBL" id="LR862149">
    <property type="protein sequence ID" value="CAD1831518.1"/>
    <property type="molecule type" value="Genomic_DNA"/>
</dbReference>
<dbReference type="AlphaFoldDB" id="A0A6V7PLI7"/>
<dbReference type="InterPro" id="IPR043502">
    <property type="entry name" value="DNA/RNA_pol_sf"/>
</dbReference>
<dbReference type="Gene3D" id="3.30.70.270">
    <property type="match status" value="1"/>
</dbReference>
<accession>A0A6V7PLI7</accession>
<gene>
    <name evidence="2" type="ORF">CB5_LOCUS14729</name>
</gene>
<organism evidence="2">
    <name type="scientific">Ananas comosus var. bracteatus</name>
    <name type="common">red pineapple</name>
    <dbReference type="NCBI Taxonomy" id="296719"/>
    <lineage>
        <taxon>Eukaryota</taxon>
        <taxon>Viridiplantae</taxon>
        <taxon>Streptophyta</taxon>
        <taxon>Embryophyta</taxon>
        <taxon>Tracheophyta</taxon>
        <taxon>Spermatophyta</taxon>
        <taxon>Magnoliopsida</taxon>
        <taxon>Liliopsida</taxon>
        <taxon>Poales</taxon>
        <taxon>Bromeliaceae</taxon>
        <taxon>Bromelioideae</taxon>
        <taxon>Ananas</taxon>
    </lineage>
</organism>
<evidence type="ECO:0000313" key="2">
    <source>
        <dbReference type="EMBL" id="CAD1831518.1"/>
    </source>
</evidence>
<dbReference type="FunFam" id="3.30.70.270:FF:000020">
    <property type="entry name" value="Transposon Tf2-6 polyprotein-like Protein"/>
    <property type="match status" value="1"/>
</dbReference>
<dbReference type="Pfam" id="PF17919">
    <property type="entry name" value="RT_RNaseH_2"/>
    <property type="match status" value="1"/>
</dbReference>
<evidence type="ECO:0000259" key="1">
    <source>
        <dbReference type="Pfam" id="PF17919"/>
    </source>
</evidence>
<name>A0A6V7PLI7_ANACO</name>
<feature type="domain" description="Reverse transcriptase/retrotransposon-derived protein RNase H-like" evidence="1">
    <location>
        <begin position="57"/>
        <end position="105"/>
    </location>
</feature>
<dbReference type="InterPro" id="IPR043128">
    <property type="entry name" value="Rev_trsase/Diguanyl_cyclase"/>
</dbReference>
<dbReference type="InterPro" id="IPR051320">
    <property type="entry name" value="Viral_Replic_Matur_Polypro"/>
</dbReference>
<proteinExistence type="predicted"/>
<reference evidence="2" key="1">
    <citation type="submission" date="2020-07" db="EMBL/GenBank/DDBJ databases">
        <authorList>
            <person name="Lin J."/>
        </authorList>
    </citation>
    <scope>NUCLEOTIDE SEQUENCE</scope>
</reference>
<sequence>MNEEKIRAIKEWRASTKLTELRLFLGLVNYYRWFIASYSRRVGPLTDLLRKDRPWRWSIECQRAFDDLKAAVMEEPVLRLPDHSLYFEVYTDASDYAIGVYLYKRATL</sequence>